<proteinExistence type="predicted"/>
<dbReference type="AlphaFoldDB" id="A0A9D1X247"/>
<dbReference type="InterPro" id="IPR010001">
    <property type="entry name" value="BofA"/>
</dbReference>
<evidence type="ECO:0000313" key="3">
    <source>
        <dbReference type="Proteomes" id="UP000886805"/>
    </source>
</evidence>
<dbReference type="Pfam" id="PF07441">
    <property type="entry name" value="BofA"/>
    <property type="match status" value="1"/>
</dbReference>
<evidence type="ECO:0000313" key="2">
    <source>
        <dbReference type="EMBL" id="HIX71402.1"/>
    </source>
</evidence>
<comment type="caution">
    <text evidence="2">The sequence shown here is derived from an EMBL/GenBank/DDBJ whole genome shotgun (WGS) entry which is preliminary data.</text>
</comment>
<feature type="transmembrane region" description="Helical" evidence="1">
    <location>
        <begin position="6"/>
        <end position="23"/>
    </location>
</feature>
<name>A0A9D1X247_9FIRM</name>
<organism evidence="2 3">
    <name type="scientific">Candidatus Anaerobutyricum stercoripullorum</name>
    <dbReference type="NCBI Taxonomy" id="2838456"/>
    <lineage>
        <taxon>Bacteria</taxon>
        <taxon>Bacillati</taxon>
        <taxon>Bacillota</taxon>
        <taxon>Clostridia</taxon>
        <taxon>Lachnospirales</taxon>
        <taxon>Lachnospiraceae</taxon>
        <taxon>Anaerobutyricum</taxon>
    </lineage>
</organism>
<reference evidence="2" key="1">
    <citation type="journal article" date="2021" name="PeerJ">
        <title>Extensive microbial diversity within the chicken gut microbiome revealed by metagenomics and culture.</title>
        <authorList>
            <person name="Gilroy R."/>
            <person name="Ravi A."/>
            <person name="Getino M."/>
            <person name="Pursley I."/>
            <person name="Horton D.L."/>
            <person name="Alikhan N.F."/>
            <person name="Baker D."/>
            <person name="Gharbi K."/>
            <person name="Hall N."/>
            <person name="Watson M."/>
            <person name="Adriaenssens E.M."/>
            <person name="Foster-Nyarko E."/>
            <person name="Jarju S."/>
            <person name="Secka A."/>
            <person name="Antonio M."/>
            <person name="Oren A."/>
            <person name="Chaudhuri R.R."/>
            <person name="La Ragione R."/>
            <person name="Hildebrand F."/>
            <person name="Pallen M.J."/>
        </authorList>
    </citation>
    <scope>NUCLEOTIDE SEQUENCE</scope>
    <source>
        <strain evidence="2">ChiSxjej3B15-1167</strain>
    </source>
</reference>
<sequence length="90" mass="9657">MNQNQIILLLSAAALLLYLFYTIKKRPAALLAFVGRGAAGLSYLYLFNYFCAVRGVSTGLGMNLITAGLAVFLGIPGVLLAFGVNLLRFL</sequence>
<keyword evidence="1" id="KW-0472">Membrane</keyword>
<keyword evidence="1" id="KW-0812">Transmembrane</keyword>
<dbReference type="Proteomes" id="UP000886805">
    <property type="component" value="Unassembled WGS sequence"/>
</dbReference>
<dbReference type="EMBL" id="DXEQ01000005">
    <property type="protein sequence ID" value="HIX71402.1"/>
    <property type="molecule type" value="Genomic_DNA"/>
</dbReference>
<protein>
    <submittedName>
        <fullName evidence="2">Pro-sigmaK processing inhibitor BofA family protein</fullName>
    </submittedName>
</protein>
<keyword evidence="1" id="KW-1133">Transmembrane helix</keyword>
<evidence type="ECO:0000256" key="1">
    <source>
        <dbReference type="SAM" id="Phobius"/>
    </source>
</evidence>
<feature type="transmembrane region" description="Helical" evidence="1">
    <location>
        <begin position="62"/>
        <end position="87"/>
    </location>
</feature>
<reference evidence="2" key="2">
    <citation type="submission" date="2021-04" db="EMBL/GenBank/DDBJ databases">
        <authorList>
            <person name="Gilroy R."/>
        </authorList>
    </citation>
    <scope>NUCLEOTIDE SEQUENCE</scope>
    <source>
        <strain evidence="2">ChiSxjej3B15-1167</strain>
    </source>
</reference>
<feature type="transmembrane region" description="Helical" evidence="1">
    <location>
        <begin position="30"/>
        <end position="50"/>
    </location>
</feature>
<gene>
    <name evidence="2" type="ORF">H9849_00120</name>
</gene>
<accession>A0A9D1X247</accession>